<keyword evidence="7 8" id="KW-0411">Iron-sulfur</keyword>
<dbReference type="AlphaFoldDB" id="A0A369A389"/>
<evidence type="ECO:0000256" key="1">
    <source>
        <dbReference type="ARBA" id="ARBA00007352"/>
    </source>
</evidence>
<feature type="domain" description="MIP18 family-like" evidence="9">
    <location>
        <begin position="38"/>
        <end position="99"/>
    </location>
</feature>
<dbReference type="InterPro" id="IPR027417">
    <property type="entry name" value="P-loop_NTPase"/>
</dbReference>
<comment type="function">
    <text evidence="8">Binds and transfers iron-sulfur (Fe-S) clusters to target apoproteins. Can hydrolyze ATP.</text>
</comment>
<keyword evidence="8" id="KW-0378">Hydrolase</keyword>
<dbReference type="PANTHER" id="PTHR42961:SF2">
    <property type="entry name" value="IRON-SULFUR PROTEIN NUBPL"/>
    <property type="match status" value="1"/>
</dbReference>
<sequence>MPGVQRLTADHINNRHKQYKHSPGKYLCTYKNFAILEKSTIREALTNVTAPGDSENIVQAGRLLNLQIFGDEVVVDVQSPSPALHNKKKLEVDILKAIHDHAYPKAKIKVNVSVAENAKEDIPRLRGSEIPGVKNIIAIASGKGGVGKSTISANIAAGLARMGFEVGLVDADIYGPSMPIMFDVPNARPLSVQVNGRGMMQPVESYGVKLLSIGFFAQANQAVVWRGPMASKALNQILWDTYWGELDFMIVDLPPGTGDIHLSLVQSVPLTGAVVVTTPQPISLADARKGVAMFRIPSINVPVLGLVENMSWFTPAELPENRYYIFGKDGGKYLAEELNVPFLGQIPLVQSIRESGDVGRPAILQENTPVAEAFNMVIRRMVEELMIRNETLPPTEVTRITTMAGCSAVKK</sequence>
<keyword evidence="5 8" id="KW-0067">ATP-binding</keyword>
<organism evidence="10 11">
    <name type="scientific">Schleiferia thermophila</name>
    <dbReference type="NCBI Taxonomy" id="884107"/>
    <lineage>
        <taxon>Bacteria</taxon>
        <taxon>Pseudomonadati</taxon>
        <taxon>Bacteroidota</taxon>
        <taxon>Flavobacteriia</taxon>
        <taxon>Flavobacteriales</taxon>
        <taxon>Schleiferiaceae</taxon>
        <taxon>Schleiferia</taxon>
    </lineage>
</organism>
<dbReference type="CDD" id="cd02037">
    <property type="entry name" value="Mrp_NBP35"/>
    <property type="match status" value="1"/>
</dbReference>
<evidence type="ECO:0000256" key="4">
    <source>
        <dbReference type="ARBA" id="ARBA00022741"/>
    </source>
</evidence>
<comment type="similarity">
    <text evidence="1">In the N-terminal section; belongs to the MIP18 family.</text>
</comment>
<dbReference type="FunFam" id="3.40.50.300:FF:001119">
    <property type="entry name" value="Iron-sulfur cluster carrier protein"/>
    <property type="match status" value="1"/>
</dbReference>
<accession>A0A369A389</accession>
<evidence type="ECO:0000313" key="11">
    <source>
        <dbReference type="Proteomes" id="UP000253517"/>
    </source>
</evidence>
<comment type="caution">
    <text evidence="10">The sequence shown here is derived from an EMBL/GenBank/DDBJ whole genome shotgun (WGS) entry which is preliminary data.</text>
</comment>
<evidence type="ECO:0000256" key="3">
    <source>
        <dbReference type="ARBA" id="ARBA00022723"/>
    </source>
</evidence>
<comment type="similarity">
    <text evidence="8">Belongs to the Mrp/NBP35 ATP-binding proteins family.</text>
</comment>
<keyword evidence="3 8" id="KW-0479">Metal-binding</keyword>
<dbReference type="GO" id="GO:0046872">
    <property type="term" value="F:metal ion binding"/>
    <property type="evidence" value="ECO:0007669"/>
    <property type="project" value="UniProtKB-KW"/>
</dbReference>
<comment type="similarity">
    <text evidence="2">In the C-terminal section; belongs to the Mrp/NBP35 ATP-binding proteins family.</text>
</comment>
<reference evidence="10 11" key="1">
    <citation type="submission" date="2018-07" db="EMBL/GenBank/DDBJ databases">
        <title>Genomic Encyclopedia of Type Strains, Phase IV (KMG-IV): sequencing the most valuable type-strain genomes for metagenomic binning, comparative biology and taxonomic classification.</title>
        <authorList>
            <person name="Goeker M."/>
        </authorList>
    </citation>
    <scope>NUCLEOTIDE SEQUENCE [LARGE SCALE GENOMIC DNA]</scope>
    <source>
        <strain evidence="10 11">DSM 21410</strain>
    </source>
</reference>
<feature type="binding site" evidence="8">
    <location>
        <begin position="142"/>
        <end position="149"/>
    </location>
    <ligand>
        <name>ATP</name>
        <dbReference type="ChEBI" id="CHEBI:30616"/>
    </ligand>
</feature>
<dbReference type="SUPFAM" id="SSF117916">
    <property type="entry name" value="Fe-S cluster assembly (FSCA) domain-like"/>
    <property type="match status" value="1"/>
</dbReference>
<evidence type="ECO:0000313" key="10">
    <source>
        <dbReference type="EMBL" id="RCX01934.1"/>
    </source>
</evidence>
<evidence type="ECO:0000256" key="6">
    <source>
        <dbReference type="ARBA" id="ARBA00023004"/>
    </source>
</evidence>
<keyword evidence="4 8" id="KW-0547">Nucleotide-binding</keyword>
<evidence type="ECO:0000256" key="8">
    <source>
        <dbReference type="HAMAP-Rule" id="MF_02040"/>
    </source>
</evidence>
<dbReference type="Proteomes" id="UP000253517">
    <property type="component" value="Unassembled WGS sequence"/>
</dbReference>
<dbReference type="GO" id="GO:0016226">
    <property type="term" value="P:iron-sulfur cluster assembly"/>
    <property type="evidence" value="ECO:0007669"/>
    <property type="project" value="InterPro"/>
</dbReference>
<dbReference type="InterPro" id="IPR034904">
    <property type="entry name" value="FSCA_dom_sf"/>
</dbReference>
<dbReference type="Pfam" id="PF01883">
    <property type="entry name" value="FeS_assembly_P"/>
    <property type="match status" value="1"/>
</dbReference>
<protein>
    <recommendedName>
        <fullName evidence="8">Iron-sulfur cluster carrier protein</fullName>
    </recommendedName>
</protein>
<dbReference type="PROSITE" id="PS01215">
    <property type="entry name" value="MRP"/>
    <property type="match status" value="1"/>
</dbReference>
<dbReference type="HAMAP" id="MF_02040">
    <property type="entry name" value="Mrp_NBP35"/>
    <property type="match status" value="1"/>
</dbReference>
<keyword evidence="6 8" id="KW-0408">Iron</keyword>
<dbReference type="Pfam" id="PF10609">
    <property type="entry name" value="ParA"/>
    <property type="match status" value="1"/>
</dbReference>
<dbReference type="PANTHER" id="PTHR42961">
    <property type="entry name" value="IRON-SULFUR PROTEIN NUBPL"/>
    <property type="match status" value="1"/>
</dbReference>
<keyword evidence="11" id="KW-1185">Reference proteome</keyword>
<evidence type="ECO:0000259" key="9">
    <source>
        <dbReference type="Pfam" id="PF01883"/>
    </source>
</evidence>
<dbReference type="GO" id="GO:0140663">
    <property type="term" value="F:ATP-dependent FeS chaperone activity"/>
    <property type="evidence" value="ECO:0007669"/>
    <property type="project" value="InterPro"/>
</dbReference>
<proteinExistence type="inferred from homology"/>
<evidence type="ECO:0000256" key="2">
    <source>
        <dbReference type="ARBA" id="ARBA00008205"/>
    </source>
</evidence>
<name>A0A369A389_9FLAO</name>
<dbReference type="InterPro" id="IPR019591">
    <property type="entry name" value="Mrp/NBP35_ATP-bd"/>
</dbReference>
<dbReference type="InterPro" id="IPR044304">
    <property type="entry name" value="NUBPL-like"/>
</dbReference>
<dbReference type="GO" id="GO:0051539">
    <property type="term" value="F:4 iron, 4 sulfur cluster binding"/>
    <property type="evidence" value="ECO:0007669"/>
    <property type="project" value="TreeGrafter"/>
</dbReference>
<evidence type="ECO:0000256" key="5">
    <source>
        <dbReference type="ARBA" id="ARBA00022840"/>
    </source>
</evidence>
<gene>
    <name evidence="10" type="ORF">DES35_10633</name>
</gene>
<dbReference type="EMBL" id="QPJS01000006">
    <property type="protein sequence ID" value="RCX01934.1"/>
    <property type="molecule type" value="Genomic_DNA"/>
</dbReference>
<dbReference type="SUPFAM" id="SSF52540">
    <property type="entry name" value="P-loop containing nucleoside triphosphate hydrolases"/>
    <property type="match status" value="1"/>
</dbReference>
<dbReference type="GO" id="GO:0016887">
    <property type="term" value="F:ATP hydrolysis activity"/>
    <property type="evidence" value="ECO:0007669"/>
    <property type="project" value="UniProtKB-UniRule"/>
</dbReference>
<comment type="subunit">
    <text evidence="8">Homodimer.</text>
</comment>
<dbReference type="InterPro" id="IPR033756">
    <property type="entry name" value="YlxH/NBP35"/>
</dbReference>
<dbReference type="InterPro" id="IPR000808">
    <property type="entry name" value="Mrp-like_CS"/>
</dbReference>
<dbReference type="GO" id="GO:0005524">
    <property type="term" value="F:ATP binding"/>
    <property type="evidence" value="ECO:0007669"/>
    <property type="project" value="UniProtKB-UniRule"/>
</dbReference>
<evidence type="ECO:0000256" key="7">
    <source>
        <dbReference type="ARBA" id="ARBA00023014"/>
    </source>
</evidence>
<dbReference type="Gene3D" id="3.40.50.300">
    <property type="entry name" value="P-loop containing nucleotide triphosphate hydrolases"/>
    <property type="match status" value="1"/>
</dbReference>
<dbReference type="InterPro" id="IPR002744">
    <property type="entry name" value="MIP18-like"/>
</dbReference>